<reference evidence="2 3" key="1">
    <citation type="submission" date="2015-03" db="EMBL/GenBank/DDBJ databases">
        <title>Genome assembly of Sandaracinus amylolyticus DSM 53668.</title>
        <authorList>
            <person name="Sharma G."/>
            <person name="Subramanian S."/>
        </authorList>
    </citation>
    <scope>NUCLEOTIDE SEQUENCE [LARGE SCALE GENOMIC DNA]</scope>
    <source>
        <strain evidence="2 3">DSM 53668</strain>
    </source>
</reference>
<gene>
    <name evidence="2" type="ORF">DB32_007235</name>
</gene>
<protein>
    <submittedName>
        <fullName evidence="2">Uncharacterized protein</fullName>
    </submittedName>
</protein>
<dbReference type="KEGG" id="samy:DB32_007235"/>
<name>A0A0F6W8H0_9BACT</name>
<organism evidence="2 3">
    <name type="scientific">Sandaracinus amylolyticus</name>
    <dbReference type="NCBI Taxonomy" id="927083"/>
    <lineage>
        <taxon>Bacteria</taxon>
        <taxon>Pseudomonadati</taxon>
        <taxon>Myxococcota</taxon>
        <taxon>Polyangia</taxon>
        <taxon>Polyangiales</taxon>
        <taxon>Sandaracinaceae</taxon>
        <taxon>Sandaracinus</taxon>
    </lineage>
</organism>
<dbReference type="Proteomes" id="UP000034883">
    <property type="component" value="Chromosome"/>
</dbReference>
<proteinExistence type="predicted"/>
<keyword evidence="1" id="KW-0812">Transmembrane</keyword>
<sequence>MFSIKNPTPAEQIKPTADVKPVVDDRLASIERLVGRNQWADVCELLAPEPGSAERLPPALALVYAVALKESSPDVRDADRRAIGAVADLLGITRESPLALVLGKRLTRRRNWAEAPAPSKTVSTVVVLGGLAIGAIIGWVVTYWVF</sequence>
<evidence type="ECO:0000313" key="2">
    <source>
        <dbReference type="EMBL" id="AKF10086.1"/>
    </source>
</evidence>
<dbReference type="AlphaFoldDB" id="A0A0F6W8H0"/>
<evidence type="ECO:0000256" key="1">
    <source>
        <dbReference type="SAM" id="Phobius"/>
    </source>
</evidence>
<feature type="transmembrane region" description="Helical" evidence="1">
    <location>
        <begin position="125"/>
        <end position="145"/>
    </location>
</feature>
<dbReference type="EMBL" id="CP011125">
    <property type="protein sequence ID" value="AKF10086.1"/>
    <property type="molecule type" value="Genomic_DNA"/>
</dbReference>
<keyword evidence="3" id="KW-1185">Reference proteome</keyword>
<evidence type="ECO:0000313" key="3">
    <source>
        <dbReference type="Proteomes" id="UP000034883"/>
    </source>
</evidence>
<keyword evidence="1" id="KW-1133">Transmembrane helix</keyword>
<accession>A0A0F6W8H0</accession>
<keyword evidence="1" id="KW-0472">Membrane</keyword>